<reference evidence="11" key="1">
    <citation type="submission" date="2023-03" db="UniProtKB">
        <authorList>
            <consortium name="EnsemblPlants"/>
        </authorList>
    </citation>
    <scope>IDENTIFICATION</scope>
</reference>
<comment type="catalytic activity">
    <reaction evidence="1">
        <text>S-ubiquitinyl-[E2 ubiquitin-conjugating enzyme]-L-cysteine + [acceptor protein]-L-lysine = [E2 ubiquitin-conjugating enzyme]-L-cysteine + N(6)-ubiquitinyl-[acceptor protein]-L-lysine.</text>
        <dbReference type="EC" id="2.3.2.27"/>
    </reaction>
</comment>
<name>A0A9I9EL27_CUCME</name>
<evidence type="ECO:0000256" key="4">
    <source>
        <dbReference type="ARBA" id="ARBA00022771"/>
    </source>
</evidence>
<keyword evidence="5" id="KW-0833">Ubl conjugation pathway</keyword>
<evidence type="ECO:0000256" key="9">
    <source>
        <dbReference type="SAM" id="Phobius"/>
    </source>
</evidence>
<accession>A0A9I9EL27</accession>
<dbReference type="EC" id="2.3.2.27" evidence="2"/>
<evidence type="ECO:0000259" key="10">
    <source>
        <dbReference type="PROSITE" id="PS50089"/>
    </source>
</evidence>
<keyword evidence="9" id="KW-0472">Membrane</keyword>
<dbReference type="Gramene" id="MELO3C035333.2.1">
    <property type="protein sequence ID" value="MELO3C035333.2.1"/>
    <property type="gene ID" value="MELO3C035333.2"/>
</dbReference>
<evidence type="ECO:0000256" key="5">
    <source>
        <dbReference type="ARBA" id="ARBA00022786"/>
    </source>
</evidence>
<dbReference type="InterPro" id="IPR053238">
    <property type="entry name" value="RING-H2_zinc_finger"/>
</dbReference>
<evidence type="ECO:0000256" key="6">
    <source>
        <dbReference type="ARBA" id="ARBA00022833"/>
    </source>
</evidence>
<keyword evidence="3" id="KW-0479">Metal-binding</keyword>
<keyword evidence="9" id="KW-1133">Transmembrane helix</keyword>
<dbReference type="SUPFAM" id="SSF57850">
    <property type="entry name" value="RING/U-box"/>
    <property type="match status" value="1"/>
</dbReference>
<dbReference type="PANTHER" id="PTHR14155">
    <property type="entry name" value="RING FINGER DOMAIN-CONTAINING"/>
    <property type="match status" value="1"/>
</dbReference>
<evidence type="ECO:0000256" key="1">
    <source>
        <dbReference type="ARBA" id="ARBA00000900"/>
    </source>
</evidence>
<keyword evidence="6" id="KW-0862">Zinc</keyword>
<feature type="transmembrane region" description="Helical" evidence="9">
    <location>
        <begin position="20"/>
        <end position="47"/>
    </location>
</feature>
<comment type="similarity">
    <text evidence="7">Belongs to the RING-type zinc finger family. ATL subfamily.</text>
</comment>
<evidence type="ECO:0000256" key="7">
    <source>
        <dbReference type="ARBA" id="ARBA00024209"/>
    </source>
</evidence>
<evidence type="ECO:0000313" key="11">
    <source>
        <dbReference type="EnsemblPlants" id="MELO3C035333.2.1"/>
    </source>
</evidence>
<dbReference type="PANTHER" id="PTHR14155:SF632">
    <property type="entry name" value="RING-H2 FINGER PROTEIN ATL17-RELATED"/>
    <property type="match status" value="1"/>
</dbReference>
<evidence type="ECO:0000256" key="2">
    <source>
        <dbReference type="ARBA" id="ARBA00012483"/>
    </source>
</evidence>
<dbReference type="GO" id="GO:0008270">
    <property type="term" value="F:zinc ion binding"/>
    <property type="evidence" value="ECO:0007669"/>
    <property type="project" value="UniProtKB-KW"/>
</dbReference>
<keyword evidence="9" id="KW-0812">Transmembrane</keyword>
<feature type="domain" description="RING-type" evidence="10">
    <location>
        <begin position="86"/>
        <end position="128"/>
    </location>
</feature>
<dbReference type="PROSITE" id="PS50089">
    <property type="entry name" value="ZF_RING_2"/>
    <property type="match status" value="1"/>
</dbReference>
<evidence type="ECO:0000256" key="3">
    <source>
        <dbReference type="ARBA" id="ARBA00022723"/>
    </source>
</evidence>
<proteinExistence type="inferred from homology"/>
<organism evidence="11">
    <name type="scientific">Cucumis melo</name>
    <name type="common">Muskmelon</name>
    <dbReference type="NCBI Taxonomy" id="3656"/>
    <lineage>
        <taxon>Eukaryota</taxon>
        <taxon>Viridiplantae</taxon>
        <taxon>Streptophyta</taxon>
        <taxon>Embryophyta</taxon>
        <taxon>Tracheophyta</taxon>
        <taxon>Spermatophyta</taxon>
        <taxon>Magnoliopsida</taxon>
        <taxon>eudicotyledons</taxon>
        <taxon>Gunneridae</taxon>
        <taxon>Pentapetalae</taxon>
        <taxon>rosids</taxon>
        <taxon>fabids</taxon>
        <taxon>Cucurbitales</taxon>
        <taxon>Cucurbitaceae</taxon>
        <taxon>Benincaseae</taxon>
        <taxon>Cucumis</taxon>
    </lineage>
</organism>
<dbReference type="SMART" id="SM00184">
    <property type="entry name" value="RING"/>
    <property type="match status" value="1"/>
</dbReference>
<keyword evidence="4 8" id="KW-0863">Zinc-finger</keyword>
<dbReference type="Pfam" id="PF13639">
    <property type="entry name" value="zf-RING_2"/>
    <property type="match status" value="1"/>
</dbReference>
<dbReference type="Gene3D" id="3.30.40.10">
    <property type="entry name" value="Zinc/RING finger domain, C3HC4 (zinc finger)"/>
    <property type="match status" value="1"/>
</dbReference>
<evidence type="ECO:0000256" key="8">
    <source>
        <dbReference type="PROSITE-ProRule" id="PRU00175"/>
    </source>
</evidence>
<dbReference type="GO" id="GO:0061630">
    <property type="term" value="F:ubiquitin protein ligase activity"/>
    <property type="evidence" value="ECO:0007669"/>
    <property type="project" value="UniProtKB-EC"/>
</dbReference>
<dbReference type="AlphaFoldDB" id="A0A9I9EL27"/>
<dbReference type="EnsemblPlants" id="MELO3C035333.2.1">
    <property type="protein sequence ID" value="MELO3C035333.2.1"/>
    <property type="gene ID" value="MELO3C035333.2"/>
</dbReference>
<dbReference type="InterPro" id="IPR013083">
    <property type="entry name" value="Znf_RING/FYVE/PHD"/>
</dbReference>
<sequence length="161" mass="18851">MPFPNFSPFPTNFSSSMTSFPWLPSSLFGFLYLIAIFILLLFILYLYRVNIFNRRLDRPDCRELSKNVETEAPVFSYDEMDNERKCVICLCGIEEGEKCRRMNVCGHVFHKDCIDEWFMVEHHCPLCRNVVCGVEHDGNIMDSSSSITLDIDYYNFLGTIW</sequence>
<protein>
    <recommendedName>
        <fullName evidence="2">RING-type E3 ubiquitin transferase</fullName>
        <ecNumber evidence="2">2.3.2.27</ecNumber>
    </recommendedName>
</protein>
<dbReference type="InterPro" id="IPR001841">
    <property type="entry name" value="Znf_RING"/>
</dbReference>